<evidence type="ECO:0000256" key="3">
    <source>
        <dbReference type="ARBA" id="ARBA00022982"/>
    </source>
</evidence>
<organism evidence="7 8">
    <name type="scientific">Luteimonas kalidii</name>
    <dbReference type="NCBI Taxonomy" id="3042025"/>
    <lineage>
        <taxon>Bacteria</taxon>
        <taxon>Pseudomonadati</taxon>
        <taxon>Pseudomonadota</taxon>
        <taxon>Gammaproteobacteria</taxon>
        <taxon>Lysobacterales</taxon>
        <taxon>Lysobacteraceae</taxon>
        <taxon>Luteimonas</taxon>
    </lineage>
</organism>
<comment type="function">
    <text evidence="5">Transfers electrons from cytochrome c551 to cytochrome oxidase.</text>
</comment>
<keyword evidence="1 5" id="KW-0813">Transport</keyword>
<name>A0ABT6JW01_9GAMM</name>
<evidence type="ECO:0000256" key="5">
    <source>
        <dbReference type="RuleBase" id="RU363017"/>
    </source>
</evidence>
<feature type="domain" description="Blue (type 1) copper" evidence="6">
    <location>
        <begin position="24"/>
        <end position="149"/>
    </location>
</feature>
<evidence type="ECO:0000256" key="2">
    <source>
        <dbReference type="ARBA" id="ARBA00022723"/>
    </source>
</evidence>
<dbReference type="InterPro" id="IPR050845">
    <property type="entry name" value="Cu-binding_ET"/>
</dbReference>
<dbReference type="PANTHER" id="PTHR38439">
    <property type="entry name" value="AURACYANIN-B"/>
    <property type="match status" value="1"/>
</dbReference>
<evidence type="ECO:0000259" key="6">
    <source>
        <dbReference type="Pfam" id="PF00127"/>
    </source>
</evidence>
<feature type="signal peptide" evidence="5">
    <location>
        <begin position="1"/>
        <end position="21"/>
    </location>
</feature>
<keyword evidence="3 5" id="KW-0249">Electron transport</keyword>
<dbReference type="InterPro" id="IPR028871">
    <property type="entry name" value="BlueCu_1_BS"/>
</dbReference>
<proteinExistence type="predicted"/>
<dbReference type="PANTHER" id="PTHR38439:SF2">
    <property type="entry name" value="OUTER MEMBRANE PROTEIN H.8"/>
    <property type="match status" value="1"/>
</dbReference>
<dbReference type="NCBIfam" id="TIGR02695">
    <property type="entry name" value="azurin"/>
    <property type="match status" value="1"/>
</dbReference>
<dbReference type="InterPro" id="IPR014068">
    <property type="entry name" value="Azurin"/>
</dbReference>
<comment type="subcellular location">
    <subcellularLocation>
        <location evidence="5">Periplasm</location>
    </subcellularLocation>
</comment>
<dbReference type="InterPro" id="IPR000923">
    <property type="entry name" value="BlueCu_1"/>
</dbReference>
<keyword evidence="2 5" id="KW-0479">Metal-binding</keyword>
<dbReference type="SUPFAM" id="SSF49503">
    <property type="entry name" value="Cupredoxins"/>
    <property type="match status" value="1"/>
</dbReference>
<sequence>MHLHASLLALALLACAGAAQAAPNCTIKLEGGDNMQFDQKTVSVSAGCKSITLELQHTGKLPVAAMGHNIVLTATPDADAVAKDGIKAGAAANYVPAGDARVLAATRLVGGGESATASLPGSKLEPGGAYTFFCSFPGHASLMRGTVTVTP</sequence>
<reference evidence="7 8" key="1">
    <citation type="submission" date="2023-04" db="EMBL/GenBank/DDBJ databases">
        <title>Luteimonas sp. M1R5S59.</title>
        <authorList>
            <person name="Sun J.-Q."/>
        </authorList>
    </citation>
    <scope>NUCLEOTIDE SEQUENCE [LARGE SCALE GENOMIC DNA]</scope>
    <source>
        <strain evidence="7 8">M1R5S59</strain>
    </source>
</reference>
<accession>A0ABT6JW01</accession>
<keyword evidence="5" id="KW-0574">Periplasm</keyword>
<keyword evidence="8" id="KW-1185">Reference proteome</keyword>
<dbReference type="Gene3D" id="2.60.40.420">
    <property type="entry name" value="Cupredoxins - blue copper proteins"/>
    <property type="match status" value="1"/>
</dbReference>
<protein>
    <recommendedName>
        <fullName evidence="5">Azurin</fullName>
    </recommendedName>
</protein>
<keyword evidence="4 5" id="KW-0186">Copper</keyword>
<dbReference type="Pfam" id="PF00127">
    <property type="entry name" value="Copper-bind"/>
    <property type="match status" value="1"/>
</dbReference>
<dbReference type="RefSeq" id="WP_280578472.1">
    <property type="nucleotide sequence ID" value="NZ_JARXRO010000015.1"/>
</dbReference>
<evidence type="ECO:0000256" key="1">
    <source>
        <dbReference type="ARBA" id="ARBA00022448"/>
    </source>
</evidence>
<dbReference type="EMBL" id="JARXRO010000015">
    <property type="protein sequence ID" value="MDH5834126.1"/>
    <property type="molecule type" value="Genomic_DNA"/>
</dbReference>
<keyword evidence="5" id="KW-0732">Signal</keyword>
<dbReference type="CDD" id="cd13922">
    <property type="entry name" value="Azurin"/>
    <property type="match status" value="1"/>
</dbReference>
<evidence type="ECO:0000313" key="7">
    <source>
        <dbReference type="EMBL" id="MDH5834126.1"/>
    </source>
</evidence>
<dbReference type="PROSITE" id="PS00196">
    <property type="entry name" value="COPPER_BLUE"/>
    <property type="match status" value="1"/>
</dbReference>
<feature type="chain" id="PRO_5044956622" description="Azurin" evidence="5">
    <location>
        <begin position="22"/>
        <end position="151"/>
    </location>
</feature>
<evidence type="ECO:0000256" key="4">
    <source>
        <dbReference type="ARBA" id="ARBA00023008"/>
    </source>
</evidence>
<gene>
    <name evidence="7" type="primary">azu</name>
    <name evidence="7" type="ORF">QFW81_09335</name>
</gene>
<dbReference type="InterPro" id="IPR008972">
    <property type="entry name" value="Cupredoxin"/>
</dbReference>
<dbReference type="Proteomes" id="UP001156873">
    <property type="component" value="Unassembled WGS sequence"/>
</dbReference>
<comment type="caution">
    <text evidence="7">The sequence shown here is derived from an EMBL/GenBank/DDBJ whole genome shotgun (WGS) entry which is preliminary data.</text>
</comment>
<evidence type="ECO:0000313" key="8">
    <source>
        <dbReference type="Proteomes" id="UP001156873"/>
    </source>
</evidence>